<evidence type="ECO:0000259" key="7">
    <source>
        <dbReference type="PROSITE" id="PS50850"/>
    </source>
</evidence>
<evidence type="ECO:0000256" key="4">
    <source>
        <dbReference type="ARBA" id="ARBA00022989"/>
    </source>
</evidence>
<dbReference type="InterPro" id="IPR011701">
    <property type="entry name" value="MFS"/>
</dbReference>
<comment type="caution">
    <text evidence="8">The sequence shown here is derived from an EMBL/GenBank/DDBJ whole genome shotgun (WGS) entry which is preliminary data.</text>
</comment>
<dbReference type="Gene3D" id="1.20.1250.20">
    <property type="entry name" value="MFS general substrate transporter like domains"/>
    <property type="match status" value="1"/>
</dbReference>
<evidence type="ECO:0000256" key="6">
    <source>
        <dbReference type="SAM" id="Phobius"/>
    </source>
</evidence>
<evidence type="ECO:0000256" key="2">
    <source>
        <dbReference type="ARBA" id="ARBA00022448"/>
    </source>
</evidence>
<dbReference type="InterPro" id="IPR036259">
    <property type="entry name" value="MFS_trans_sf"/>
</dbReference>
<dbReference type="Gene3D" id="1.20.1720.10">
    <property type="entry name" value="Multidrug resistance protein D"/>
    <property type="match status" value="1"/>
</dbReference>
<evidence type="ECO:0000313" key="8">
    <source>
        <dbReference type="EMBL" id="TPE61548.1"/>
    </source>
</evidence>
<keyword evidence="3 6" id="KW-0812">Transmembrane</keyword>
<dbReference type="SUPFAM" id="SSF103473">
    <property type="entry name" value="MFS general substrate transporter"/>
    <property type="match status" value="1"/>
</dbReference>
<feature type="transmembrane region" description="Helical" evidence="6">
    <location>
        <begin position="449"/>
        <end position="469"/>
    </location>
</feature>
<dbReference type="GO" id="GO:0022857">
    <property type="term" value="F:transmembrane transporter activity"/>
    <property type="evidence" value="ECO:0007669"/>
    <property type="project" value="InterPro"/>
</dbReference>
<feature type="transmembrane region" description="Helical" evidence="6">
    <location>
        <begin position="147"/>
        <end position="167"/>
    </location>
</feature>
<keyword evidence="4 6" id="KW-1133">Transmembrane helix</keyword>
<keyword evidence="5 6" id="KW-0472">Membrane</keyword>
<dbReference type="EMBL" id="VFSU01000022">
    <property type="protein sequence ID" value="TPE61548.1"/>
    <property type="molecule type" value="Genomic_DNA"/>
</dbReference>
<feature type="transmembrane region" description="Helical" evidence="6">
    <location>
        <begin position="241"/>
        <end position="260"/>
    </location>
</feature>
<dbReference type="InterPro" id="IPR020846">
    <property type="entry name" value="MFS_dom"/>
</dbReference>
<dbReference type="PRINTS" id="PR01035">
    <property type="entry name" value="TCRTETA"/>
</dbReference>
<feature type="transmembrane region" description="Helical" evidence="6">
    <location>
        <begin position="207"/>
        <end position="229"/>
    </location>
</feature>
<dbReference type="PROSITE" id="PS50850">
    <property type="entry name" value="MFS"/>
    <property type="match status" value="1"/>
</dbReference>
<evidence type="ECO:0000256" key="3">
    <source>
        <dbReference type="ARBA" id="ARBA00022692"/>
    </source>
</evidence>
<dbReference type="PANTHER" id="PTHR42718">
    <property type="entry name" value="MAJOR FACILITATOR SUPERFAMILY MULTIDRUG TRANSPORTER MFSC"/>
    <property type="match status" value="1"/>
</dbReference>
<proteinExistence type="predicted"/>
<dbReference type="Proteomes" id="UP000319897">
    <property type="component" value="Unassembled WGS sequence"/>
</dbReference>
<evidence type="ECO:0000313" key="9">
    <source>
        <dbReference type="Proteomes" id="UP000319897"/>
    </source>
</evidence>
<organism evidence="8 9">
    <name type="scientific">Sandaracinobacter neustonicus</name>
    <dbReference type="NCBI Taxonomy" id="1715348"/>
    <lineage>
        <taxon>Bacteria</taxon>
        <taxon>Pseudomonadati</taxon>
        <taxon>Pseudomonadota</taxon>
        <taxon>Alphaproteobacteria</taxon>
        <taxon>Sphingomonadales</taxon>
        <taxon>Sphingosinicellaceae</taxon>
        <taxon>Sandaracinobacter</taxon>
    </lineage>
</organism>
<protein>
    <submittedName>
        <fullName evidence="8">MFS transporter</fullName>
    </submittedName>
</protein>
<feature type="transmembrane region" description="Helical" evidence="6">
    <location>
        <begin position="381"/>
        <end position="400"/>
    </location>
</feature>
<dbReference type="OrthoDB" id="9812221at2"/>
<dbReference type="GO" id="GO:0016020">
    <property type="term" value="C:membrane"/>
    <property type="evidence" value="ECO:0007669"/>
    <property type="project" value="UniProtKB-SubCell"/>
</dbReference>
<accession>A0A501XLN4</accession>
<evidence type="ECO:0000256" key="1">
    <source>
        <dbReference type="ARBA" id="ARBA00004141"/>
    </source>
</evidence>
<sequence>MRFAGRVFPEPISPLSRGARCLLARIPPDILDRMNRPGATVKAAGGLQPSLRPFVPFLAALWVAEMTGAFESAMILAAMKPLIEDFGSPVLVGWLITSYLIVGAASAAIVGRLGDLFGRRRILVVTLFIALIGSLISAYAINFPMLLAGRVLQGLTGAVLALCVGLVRENMPEPLVPMGIGLMISGASIGTAAGLVVGGWIADNFSWHGLFLASAAFCAATIVAIMAAVPASRRGVAGQPVDWLSGILFAPGVMLLLYYAGSIAAVGLLAPLPLLAGVTGLALILIWVWRSLSSAHPLLDVRQFRNREVLVANGITAVVSMSSLQLPVIFSVLLQAPLWTGLGLGLTAFAAGLAKLPSSILSTFAGPLSGWMTGRGGGRTTMIFGGLLASVGWLLLYFLHGSVLTVILVVCVISFGTTILFAVGPTIVAQAVTDDRTSEASGMLSVVRGLFQGIGAMMVTSLLAMDVVADTGSKATYPTEFAFQVTIAVLVLLNLLAMTIALWLPRNDRRQGF</sequence>
<comment type="subcellular location">
    <subcellularLocation>
        <location evidence="1">Membrane</location>
        <topology evidence="1">Multi-pass membrane protein</topology>
    </subcellularLocation>
</comment>
<dbReference type="Pfam" id="PF07690">
    <property type="entry name" value="MFS_1"/>
    <property type="match status" value="1"/>
</dbReference>
<feature type="transmembrane region" description="Helical" evidence="6">
    <location>
        <begin position="91"/>
        <end position="110"/>
    </location>
</feature>
<gene>
    <name evidence="8" type="ORF">FJQ54_08115</name>
</gene>
<feature type="transmembrane region" description="Helical" evidence="6">
    <location>
        <begin position="310"/>
        <end position="330"/>
    </location>
</feature>
<keyword evidence="9" id="KW-1185">Reference proteome</keyword>
<feature type="transmembrane region" description="Helical" evidence="6">
    <location>
        <begin position="179"/>
        <end position="201"/>
    </location>
</feature>
<feature type="domain" description="Major facilitator superfamily (MFS) profile" evidence="7">
    <location>
        <begin position="57"/>
        <end position="509"/>
    </location>
</feature>
<reference evidence="8 9" key="1">
    <citation type="submission" date="2019-06" db="EMBL/GenBank/DDBJ databases">
        <authorList>
            <person name="Lee I."/>
            <person name="Jang G.I."/>
            <person name="Hwang C.Y."/>
        </authorList>
    </citation>
    <scope>NUCLEOTIDE SEQUENCE [LARGE SCALE GENOMIC DNA]</scope>
    <source>
        <strain evidence="8 9">PAMC 28131</strain>
    </source>
</reference>
<feature type="transmembrane region" description="Helical" evidence="6">
    <location>
        <begin position="406"/>
        <end position="428"/>
    </location>
</feature>
<feature type="transmembrane region" description="Helical" evidence="6">
    <location>
        <begin position="481"/>
        <end position="504"/>
    </location>
</feature>
<dbReference type="PANTHER" id="PTHR42718:SF9">
    <property type="entry name" value="MAJOR FACILITATOR SUPERFAMILY MULTIDRUG TRANSPORTER MFSC"/>
    <property type="match status" value="1"/>
</dbReference>
<dbReference type="AlphaFoldDB" id="A0A501XLN4"/>
<evidence type="ECO:0000256" key="5">
    <source>
        <dbReference type="ARBA" id="ARBA00023136"/>
    </source>
</evidence>
<feature type="transmembrane region" description="Helical" evidence="6">
    <location>
        <begin position="122"/>
        <end position="141"/>
    </location>
</feature>
<keyword evidence="2" id="KW-0813">Transport</keyword>
<dbReference type="InterPro" id="IPR001958">
    <property type="entry name" value="Tet-R_TetA/multi-R_MdtG-like"/>
</dbReference>
<name>A0A501XLN4_9SPHN</name>
<feature type="transmembrane region" description="Helical" evidence="6">
    <location>
        <begin position="57"/>
        <end position="79"/>
    </location>
</feature>
<dbReference type="CDD" id="cd17504">
    <property type="entry name" value="MFS_MMR_MDR_like"/>
    <property type="match status" value="1"/>
</dbReference>
<feature type="transmembrane region" description="Helical" evidence="6">
    <location>
        <begin position="266"/>
        <end position="289"/>
    </location>
</feature>
<dbReference type="RefSeq" id="WP_140927920.1">
    <property type="nucleotide sequence ID" value="NZ_VFSU01000022.1"/>
</dbReference>